<gene>
    <name evidence="2" type="ORF">EYB31_09095</name>
</gene>
<dbReference type="PROSITE" id="PS51186">
    <property type="entry name" value="GNAT"/>
    <property type="match status" value="1"/>
</dbReference>
<dbReference type="InterPro" id="IPR016181">
    <property type="entry name" value="Acyl_CoA_acyltransferase"/>
</dbReference>
<feature type="domain" description="N-acetyltransferase" evidence="1">
    <location>
        <begin position="43"/>
        <end position="183"/>
    </location>
</feature>
<dbReference type="EMBL" id="SIRE01000006">
    <property type="protein sequence ID" value="TBL79752.1"/>
    <property type="molecule type" value="Genomic_DNA"/>
</dbReference>
<reference evidence="2 3" key="1">
    <citation type="submission" date="2019-02" db="EMBL/GenBank/DDBJ databases">
        <title>Paenibacillus sp. nov., isolated from surface-sterilized tissue of Thalictrum simplex L.</title>
        <authorList>
            <person name="Tuo L."/>
        </authorList>
    </citation>
    <scope>NUCLEOTIDE SEQUENCE [LARGE SCALE GENOMIC DNA]</scope>
    <source>
        <strain evidence="2 3">N2SHLJ1</strain>
    </source>
</reference>
<dbReference type="PANTHER" id="PTHR39173:SF1">
    <property type="entry name" value="ACETYLTRANSFERASE"/>
    <property type="match status" value="1"/>
</dbReference>
<dbReference type="OrthoDB" id="9797989at2"/>
<dbReference type="PANTHER" id="PTHR39173">
    <property type="entry name" value="ACETYLTRANSFERASE"/>
    <property type="match status" value="1"/>
</dbReference>
<dbReference type="GO" id="GO:0016747">
    <property type="term" value="F:acyltransferase activity, transferring groups other than amino-acyl groups"/>
    <property type="evidence" value="ECO:0007669"/>
    <property type="project" value="InterPro"/>
</dbReference>
<dbReference type="Gene3D" id="3.40.630.30">
    <property type="match status" value="1"/>
</dbReference>
<sequence length="184" mass="21475">MEIYDRGAVFLRGLRLIQPSMEYRDAYLLFYEDWIRSGEDIVPWVVEKDPRDFQSFLDFLFSQDSEDKLTDSEWVPHSTYWLLDEEDQLVGAVNIRHRLNQHLLNRGGHIGYGIRPAFRRRGYASTLLDQALQITRAMGLKEVLVVCDKGNIGSEKTILKNGGILDSEYIEENGNVVKRFWIYL</sequence>
<dbReference type="CDD" id="cd04301">
    <property type="entry name" value="NAT_SF"/>
    <property type="match status" value="1"/>
</dbReference>
<keyword evidence="3" id="KW-1185">Reference proteome</keyword>
<evidence type="ECO:0000259" key="1">
    <source>
        <dbReference type="PROSITE" id="PS51186"/>
    </source>
</evidence>
<dbReference type="Proteomes" id="UP000293142">
    <property type="component" value="Unassembled WGS sequence"/>
</dbReference>
<comment type="caution">
    <text evidence="2">The sequence shown here is derived from an EMBL/GenBank/DDBJ whole genome shotgun (WGS) entry which is preliminary data.</text>
</comment>
<dbReference type="AlphaFoldDB" id="A0A4V2J4G5"/>
<evidence type="ECO:0000313" key="3">
    <source>
        <dbReference type="Proteomes" id="UP000293142"/>
    </source>
</evidence>
<protein>
    <submittedName>
        <fullName evidence="2">GNAT family N-acetyltransferase</fullName>
    </submittedName>
</protein>
<evidence type="ECO:0000313" key="2">
    <source>
        <dbReference type="EMBL" id="TBL79752.1"/>
    </source>
</evidence>
<keyword evidence="2" id="KW-0808">Transferase</keyword>
<accession>A0A4V2J4G5</accession>
<dbReference type="RefSeq" id="WP_131012997.1">
    <property type="nucleotide sequence ID" value="NZ_SIRE01000006.1"/>
</dbReference>
<proteinExistence type="predicted"/>
<dbReference type="SUPFAM" id="SSF55729">
    <property type="entry name" value="Acyl-CoA N-acyltransferases (Nat)"/>
    <property type="match status" value="1"/>
</dbReference>
<dbReference type="InterPro" id="IPR000182">
    <property type="entry name" value="GNAT_dom"/>
</dbReference>
<dbReference type="Pfam" id="PF00583">
    <property type="entry name" value="Acetyltransf_1"/>
    <property type="match status" value="1"/>
</dbReference>
<name>A0A4V2J4G5_9BACL</name>
<organism evidence="2 3">
    <name type="scientific">Paenibacillus thalictri</name>
    <dbReference type="NCBI Taxonomy" id="2527873"/>
    <lineage>
        <taxon>Bacteria</taxon>
        <taxon>Bacillati</taxon>
        <taxon>Bacillota</taxon>
        <taxon>Bacilli</taxon>
        <taxon>Bacillales</taxon>
        <taxon>Paenibacillaceae</taxon>
        <taxon>Paenibacillus</taxon>
    </lineage>
</organism>